<comment type="caution">
    <text evidence="2">The sequence shown here is derived from an EMBL/GenBank/DDBJ whole genome shotgun (WGS) entry which is preliminary data.</text>
</comment>
<protein>
    <recommendedName>
        <fullName evidence="4">General secretion pathway protein M</fullName>
    </recommendedName>
</protein>
<evidence type="ECO:0000256" key="1">
    <source>
        <dbReference type="SAM" id="Phobius"/>
    </source>
</evidence>
<keyword evidence="1" id="KW-1133">Transmembrane helix</keyword>
<evidence type="ECO:0000313" key="2">
    <source>
        <dbReference type="EMBL" id="MBZ5708955.1"/>
    </source>
</evidence>
<evidence type="ECO:0000313" key="3">
    <source>
        <dbReference type="Proteomes" id="UP001139031"/>
    </source>
</evidence>
<keyword evidence="1" id="KW-0472">Membrane</keyword>
<keyword evidence="1" id="KW-0812">Transmembrane</keyword>
<organism evidence="2 3">
    <name type="scientific">Nannocystis pusilla</name>
    <dbReference type="NCBI Taxonomy" id="889268"/>
    <lineage>
        <taxon>Bacteria</taxon>
        <taxon>Pseudomonadati</taxon>
        <taxon>Myxococcota</taxon>
        <taxon>Polyangia</taxon>
        <taxon>Nannocystales</taxon>
        <taxon>Nannocystaceae</taxon>
        <taxon>Nannocystis</taxon>
    </lineage>
</organism>
<reference evidence="2" key="1">
    <citation type="submission" date="2021-08" db="EMBL/GenBank/DDBJ databases">
        <authorList>
            <person name="Stevens D.C."/>
        </authorList>
    </citation>
    <scope>NUCLEOTIDE SEQUENCE</scope>
    <source>
        <strain evidence="2">DSM 53165</strain>
    </source>
</reference>
<sequence length="201" mass="22197">MSAIDSTLFGFMSRFNPRERALLGVLMLVFFVTAVGVLFMMRKSSFDAARAEIAELREGLALVRTKGTAYDTKKKEKEAREAKIANAQPIVFSILLEEAQKDLVTGTLRGEEVRPPVAVDDKGLVKTVVAFEVRNVALEELLNFLAKLEAQPGNILFVERLMLRSPSALEDRLNAEVELATWELQKQDEGAAPVAAEEGES</sequence>
<gene>
    <name evidence="2" type="ORF">K7C98_06775</name>
</gene>
<evidence type="ECO:0008006" key="4">
    <source>
        <dbReference type="Google" id="ProtNLM"/>
    </source>
</evidence>
<dbReference type="RefSeq" id="WP_224190734.1">
    <property type="nucleotide sequence ID" value="NZ_JAIRAU010000002.1"/>
</dbReference>
<feature type="transmembrane region" description="Helical" evidence="1">
    <location>
        <begin position="21"/>
        <end position="41"/>
    </location>
</feature>
<proteinExistence type="predicted"/>
<dbReference type="EMBL" id="JAIRAU010000002">
    <property type="protein sequence ID" value="MBZ5708955.1"/>
    <property type="molecule type" value="Genomic_DNA"/>
</dbReference>
<keyword evidence="3" id="KW-1185">Reference proteome</keyword>
<accession>A0ABS7TL59</accession>
<name>A0ABS7TL59_9BACT</name>
<dbReference type="Proteomes" id="UP001139031">
    <property type="component" value="Unassembled WGS sequence"/>
</dbReference>